<reference evidence="1 2" key="1">
    <citation type="submission" date="2011-02" db="EMBL/GenBank/DDBJ databases">
        <title>The Genome Sequence of Sphaeroforma arctica JP610.</title>
        <authorList>
            <consortium name="The Broad Institute Genome Sequencing Platform"/>
            <person name="Russ C."/>
            <person name="Cuomo C."/>
            <person name="Young S.K."/>
            <person name="Zeng Q."/>
            <person name="Gargeya S."/>
            <person name="Alvarado L."/>
            <person name="Berlin A."/>
            <person name="Chapman S.B."/>
            <person name="Chen Z."/>
            <person name="Freedman E."/>
            <person name="Gellesch M."/>
            <person name="Goldberg J."/>
            <person name="Griggs A."/>
            <person name="Gujja S."/>
            <person name="Heilman E."/>
            <person name="Heiman D."/>
            <person name="Howarth C."/>
            <person name="Mehta T."/>
            <person name="Neiman D."/>
            <person name="Pearson M."/>
            <person name="Roberts A."/>
            <person name="Saif S."/>
            <person name="Shea T."/>
            <person name="Shenoy N."/>
            <person name="Sisk P."/>
            <person name="Stolte C."/>
            <person name="Sykes S."/>
            <person name="White J."/>
            <person name="Yandava C."/>
            <person name="Burger G."/>
            <person name="Gray M.W."/>
            <person name="Holland P.W.H."/>
            <person name="King N."/>
            <person name="Lang F.B.F."/>
            <person name="Roger A.J."/>
            <person name="Ruiz-Trillo I."/>
            <person name="Haas B."/>
            <person name="Nusbaum C."/>
            <person name="Birren B."/>
        </authorList>
    </citation>
    <scope>NUCLEOTIDE SEQUENCE [LARGE SCALE GENOMIC DNA]</scope>
    <source>
        <strain evidence="1 2">JP610</strain>
    </source>
</reference>
<keyword evidence="2" id="KW-1185">Reference proteome</keyword>
<feature type="non-terminal residue" evidence="1">
    <location>
        <position position="56"/>
    </location>
</feature>
<accession>A0A0L0F4J3</accession>
<dbReference type="EMBL" id="KQ248578">
    <property type="protein sequence ID" value="KNC71541.1"/>
    <property type="molecule type" value="Genomic_DNA"/>
</dbReference>
<proteinExistence type="predicted"/>
<dbReference type="OrthoDB" id="8186053at2759"/>
<dbReference type="RefSeq" id="XP_014145443.1">
    <property type="nucleotide sequence ID" value="XM_014289968.1"/>
</dbReference>
<organism evidence="1 2">
    <name type="scientific">Sphaeroforma arctica JP610</name>
    <dbReference type="NCBI Taxonomy" id="667725"/>
    <lineage>
        <taxon>Eukaryota</taxon>
        <taxon>Ichthyosporea</taxon>
        <taxon>Ichthyophonida</taxon>
        <taxon>Sphaeroforma</taxon>
    </lineage>
</organism>
<dbReference type="GeneID" id="25916423"/>
<name>A0A0L0F4J3_9EUKA</name>
<protein>
    <submittedName>
        <fullName evidence="1">Uncharacterized protein</fullName>
    </submittedName>
</protein>
<evidence type="ECO:0000313" key="1">
    <source>
        <dbReference type="EMBL" id="KNC71541.1"/>
    </source>
</evidence>
<dbReference type="AlphaFoldDB" id="A0A0L0F4J3"/>
<dbReference type="Proteomes" id="UP000054560">
    <property type="component" value="Unassembled WGS sequence"/>
</dbReference>
<gene>
    <name evidence="1" type="ORF">SARC_15919</name>
</gene>
<evidence type="ECO:0000313" key="2">
    <source>
        <dbReference type="Proteomes" id="UP000054560"/>
    </source>
</evidence>
<sequence>MKEHIEEGDDPQRSLDIKGVDKVHVLFGGTKLLEAKHKDSKGVVCYVLRTGFSSSQ</sequence>